<gene>
    <name evidence="2" type="ORF">LENED_010328</name>
</gene>
<proteinExistence type="predicted"/>
<protein>
    <submittedName>
        <fullName evidence="2">Uncharacterized protein</fullName>
    </submittedName>
</protein>
<dbReference type="EMBL" id="BDGU01000612">
    <property type="protein sequence ID" value="GAW08274.1"/>
    <property type="molecule type" value="Genomic_DNA"/>
</dbReference>
<evidence type="ECO:0000313" key="3">
    <source>
        <dbReference type="Proteomes" id="UP000188533"/>
    </source>
</evidence>
<organism evidence="2 3">
    <name type="scientific">Lentinula edodes</name>
    <name type="common">Shiitake mushroom</name>
    <name type="synonym">Lentinus edodes</name>
    <dbReference type="NCBI Taxonomy" id="5353"/>
    <lineage>
        <taxon>Eukaryota</taxon>
        <taxon>Fungi</taxon>
        <taxon>Dikarya</taxon>
        <taxon>Basidiomycota</taxon>
        <taxon>Agaricomycotina</taxon>
        <taxon>Agaricomycetes</taxon>
        <taxon>Agaricomycetidae</taxon>
        <taxon>Agaricales</taxon>
        <taxon>Marasmiineae</taxon>
        <taxon>Omphalotaceae</taxon>
        <taxon>Lentinula</taxon>
    </lineage>
</organism>
<evidence type="ECO:0000313" key="2">
    <source>
        <dbReference type="EMBL" id="GAW08274.1"/>
    </source>
</evidence>
<keyword evidence="3" id="KW-1185">Reference proteome</keyword>
<reference evidence="2 3" key="2">
    <citation type="submission" date="2017-02" db="EMBL/GenBank/DDBJ databases">
        <title>A genome survey and senescence transcriptome analysis in Lentinula edodes.</title>
        <authorList>
            <person name="Sakamoto Y."/>
            <person name="Nakade K."/>
            <person name="Sato S."/>
            <person name="Yoshida Y."/>
            <person name="Miyazaki K."/>
            <person name="Natsume S."/>
            <person name="Konno N."/>
        </authorList>
    </citation>
    <scope>NUCLEOTIDE SEQUENCE [LARGE SCALE GENOMIC DNA]</scope>
    <source>
        <strain evidence="2 3">NBRC 111202</strain>
    </source>
</reference>
<evidence type="ECO:0000256" key="1">
    <source>
        <dbReference type="SAM" id="MobiDB-lite"/>
    </source>
</evidence>
<feature type="compositionally biased region" description="Acidic residues" evidence="1">
    <location>
        <begin position="1"/>
        <end position="15"/>
    </location>
</feature>
<dbReference type="AlphaFoldDB" id="A0A1Q3EMD2"/>
<feature type="region of interest" description="Disordered" evidence="1">
    <location>
        <begin position="1"/>
        <end position="22"/>
    </location>
</feature>
<accession>A0A1Q3EMD2</accession>
<dbReference type="Proteomes" id="UP000188533">
    <property type="component" value="Unassembled WGS sequence"/>
</dbReference>
<comment type="caution">
    <text evidence="2">The sequence shown here is derived from an EMBL/GenBank/DDBJ whole genome shotgun (WGS) entry which is preliminary data.</text>
</comment>
<sequence>MLLKPDDEEAEEEADLPVLVEGGRSPGLEDIVSYLTPHEAIVSITPSGFAVPAIIAQCSYHTNHTQRWTGDNRHVQSIDEIQQHILRNSYVLQSIRDL</sequence>
<reference evidence="2 3" key="1">
    <citation type="submission" date="2016-08" db="EMBL/GenBank/DDBJ databases">
        <authorList>
            <consortium name="Lentinula edodes genome sequencing consortium"/>
            <person name="Sakamoto Y."/>
            <person name="Nakade K."/>
            <person name="Sato S."/>
            <person name="Yoshida Y."/>
            <person name="Miyazaki K."/>
            <person name="Natsume S."/>
            <person name="Konno N."/>
        </authorList>
    </citation>
    <scope>NUCLEOTIDE SEQUENCE [LARGE SCALE GENOMIC DNA]</scope>
    <source>
        <strain evidence="2 3">NBRC 111202</strain>
    </source>
</reference>
<name>A0A1Q3EMD2_LENED</name>